<evidence type="ECO:0000313" key="2">
    <source>
        <dbReference type="EMBL" id="THU91435.1"/>
    </source>
</evidence>
<name>A0A4V4HEK8_DENBC</name>
<feature type="signal peptide" evidence="1">
    <location>
        <begin position="1"/>
        <end position="23"/>
    </location>
</feature>
<protein>
    <submittedName>
        <fullName evidence="2">Uncharacterized protein</fullName>
    </submittedName>
</protein>
<reference evidence="2 3" key="1">
    <citation type="journal article" date="2019" name="Nat. Ecol. Evol.">
        <title>Megaphylogeny resolves global patterns of mushroom evolution.</title>
        <authorList>
            <person name="Varga T."/>
            <person name="Krizsan K."/>
            <person name="Foldi C."/>
            <person name="Dima B."/>
            <person name="Sanchez-Garcia M."/>
            <person name="Sanchez-Ramirez S."/>
            <person name="Szollosi G.J."/>
            <person name="Szarkandi J.G."/>
            <person name="Papp V."/>
            <person name="Albert L."/>
            <person name="Andreopoulos W."/>
            <person name="Angelini C."/>
            <person name="Antonin V."/>
            <person name="Barry K.W."/>
            <person name="Bougher N.L."/>
            <person name="Buchanan P."/>
            <person name="Buyck B."/>
            <person name="Bense V."/>
            <person name="Catcheside P."/>
            <person name="Chovatia M."/>
            <person name="Cooper J."/>
            <person name="Damon W."/>
            <person name="Desjardin D."/>
            <person name="Finy P."/>
            <person name="Geml J."/>
            <person name="Haridas S."/>
            <person name="Hughes K."/>
            <person name="Justo A."/>
            <person name="Karasinski D."/>
            <person name="Kautmanova I."/>
            <person name="Kiss B."/>
            <person name="Kocsube S."/>
            <person name="Kotiranta H."/>
            <person name="LaButti K.M."/>
            <person name="Lechner B.E."/>
            <person name="Liimatainen K."/>
            <person name="Lipzen A."/>
            <person name="Lukacs Z."/>
            <person name="Mihaltcheva S."/>
            <person name="Morgado L.N."/>
            <person name="Niskanen T."/>
            <person name="Noordeloos M.E."/>
            <person name="Ohm R.A."/>
            <person name="Ortiz-Santana B."/>
            <person name="Ovrebo C."/>
            <person name="Racz N."/>
            <person name="Riley R."/>
            <person name="Savchenko A."/>
            <person name="Shiryaev A."/>
            <person name="Soop K."/>
            <person name="Spirin V."/>
            <person name="Szebenyi C."/>
            <person name="Tomsovsky M."/>
            <person name="Tulloss R.E."/>
            <person name="Uehling J."/>
            <person name="Grigoriev I.V."/>
            <person name="Vagvolgyi C."/>
            <person name="Papp T."/>
            <person name="Martin F.M."/>
            <person name="Miettinen O."/>
            <person name="Hibbett D.S."/>
            <person name="Nagy L.G."/>
        </authorList>
    </citation>
    <scope>NUCLEOTIDE SEQUENCE [LARGE SCALE GENOMIC DNA]</scope>
    <source>
        <strain evidence="2 3">CBS 962.96</strain>
    </source>
</reference>
<feature type="chain" id="PRO_5020315329" evidence="1">
    <location>
        <begin position="24"/>
        <end position="118"/>
    </location>
</feature>
<keyword evidence="1" id="KW-0732">Signal</keyword>
<dbReference type="Proteomes" id="UP000297245">
    <property type="component" value="Unassembled WGS sequence"/>
</dbReference>
<dbReference type="AlphaFoldDB" id="A0A4V4HEK8"/>
<evidence type="ECO:0000313" key="3">
    <source>
        <dbReference type="Proteomes" id="UP000297245"/>
    </source>
</evidence>
<keyword evidence="3" id="KW-1185">Reference proteome</keyword>
<proteinExistence type="predicted"/>
<gene>
    <name evidence="2" type="ORF">K435DRAFT_801258</name>
</gene>
<dbReference type="OrthoDB" id="2886481at2759"/>
<accession>A0A4V4HEK8</accession>
<organism evidence="2 3">
    <name type="scientific">Dendrothele bispora (strain CBS 962.96)</name>
    <dbReference type="NCBI Taxonomy" id="1314807"/>
    <lineage>
        <taxon>Eukaryota</taxon>
        <taxon>Fungi</taxon>
        <taxon>Dikarya</taxon>
        <taxon>Basidiomycota</taxon>
        <taxon>Agaricomycotina</taxon>
        <taxon>Agaricomycetes</taxon>
        <taxon>Agaricomycetidae</taxon>
        <taxon>Agaricales</taxon>
        <taxon>Agaricales incertae sedis</taxon>
        <taxon>Dendrothele</taxon>
    </lineage>
</organism>
<dbReference type="EMBL" id="ML179306">
    <property type="protein sequence ID" value="THU91435.1"/>
    <property type="molecule type" value="Genomic_DNA"/>
</dbReference>
<evidence type="ECO:0000256" key="1">
    <source>
        <dbReference type="SAM" id="SignalP"/>
    </source>
</evidence>
<sequence>MFFNKSALITIATIVAAIGNVAAQNPSFTGVCTFTITFLLIILRPWTVRSTYAYKSSSRADTQNLALDDELFAQFADPNTVDCISPVTYHFGNSDGSCRLVLGLNIEWTSANGQQPGG</sequence>